<protein>
    <submittedName>
        <fullName evidence="1">Uncharacterized protein</fullName>
    </submittedName>
</protein>
<proteinExistence type="predicted"/>
<evidence type="ECO:0000313" key="1">
    <source>
        <dbReference type="EMBL" id="CBJ81651.1"/>
    </source>
</evidence>
<gene>
    <name evidence="1" type="ordered locus">XBJ1_2527</name>
</gene>
<organism evidence="1 2">
    <name type="scientific">Xenorhabdus bovienii (strain SS-2004)</name>
    <name type="common">Xenorhabdus nematophila subsp. bovienii</name>
    <dbReference type="NCBI Taxonomy" id="406818"/>
    <lineage>
        <taxon>Bacteria</taxon>
        <taxon>Pseudomonadati</taxon>
        <taxon>Pseudomonadota</taxon>
        <taxon>Gammaproteobacteria</taxon>
        <taxon>Enterobacterales</taxon>
        <taxon>Morganellaceae</taxon>
        <taxon>Xenorhabdus</taxon>
    </lineage>
</organism>
<sequence length="78" mass="9137">MQIQVAGHFYYKNEEQYIEFIAPFFFSSISFPKQITRCTIGLSLFESSIMNLLIANHRSSYEKISDPVSRITFVWCLC</sequence>
<evidence type="ECO:0000313" key="2">
    <source>
        <dbReference type="Proteomes" id="UP000002045"/>
    </source>
</evidence>
<dbReference type="AlphaFoldDB" id="D3V1V7"/>
<dbReference type="HOGENOM" id="CLU_2621203_0_0_6"/>
<reference evidence="1" key="1">
    <citation type="journal article" date="2011" name="PLoS ONE">
        <title>The entomopathogenic bacterial endosymbionts xenorhabdus and photorhabdus: convergent lifestyles from divergent genomes.</title>
        <authorList>
            <person name="Chaston J.M."/>
            <person name="Suen G."/>
            <person name="Tucker S.L."/>
            <person name="Andersen A.W."/>
            <person name="Bhasin A."/>
            <person name="Bode E."/>
            <person name="Bode H.B."/>
            <person name="Brachmann A.O."/>
            <person name="Cowles C.E."/>
            <person name="Cowles K.N."/>
            <person name="Darby C."/>
            <person name="de Leon L."/>
            <person name="Drace K."/>
            <person name="Du Z."/>
            <person name="Givaudan A."/>
            <person name="Herbert Tran E.E."/>
            <person name="Jewell K.A."/>
            <person name="Knack J.J."/>
            <person name="Krasomil-Osterfeld K.C."/>
            <person name="Kukor R."/>
            <person name="Lanois A."/>
            <person name="Latreille P."/>
            <person name="Leimgruber N.K."/>
            <person name="Lipke C.M."/>
            <person name="Liu R."/>
            <person name="Lu X."/>
            <person name="Martens E.C."/>
            <person name="Marri P.R."/>
            <person name="Medigue C."/>
            <person name="Menard M.L."/>
            <person name="Miller N.M."/>
            <person name="Morales-Soto N."/>
            <person name="Norton S."/>
            <person name="Ogier J.C."/>
            <person name="Orchard S.S."/>
            <person name="Park D."/>
            <person name="Park Y."/>
            <person name="Qurollo B.A."/>
            <person name="Sugar D.R."/>
            <person name="Richards G.R."/>
            <person name="Rouy Z."/>
            <person name="Slominski B."/>
            <person name="Slominski K."/>
            <person name="Snyder H."/>
            <person name="Tjaden B.C."/>
            <person name="van der Hoeven R."/>
            <person name="Welch R.D."/>
            <person name="Wheeler C."/>
            <person name="Xiang B."/>
            <person name="Barbazuk B."/>
            <person name="Gaudriault S."/>
            <person name="Goodner B."/>
            <person name="Slater S.C."/>
            <person name="Forst S."/>
            <person name="Goldman B.S."/>
            <person name="Goodrich-Blair H."/>
        </authorList>
    </citation>
    <scope>NUCLEOTIDE SEQUENCE [LARGE SCALE GENOMIC DNA]</scope>
    <source>
        <strain evidence="1">SS-2004</strain>
    </source>
</reference>
<dbReference type="STRING" id="406818.XBJ1_2527"/>
<dbReference type="KEGG" id="xbo:XBJ1_2527"/>
<name>D3V1V7_XENBS</name>
<dbReference type="Proteomes" id="UP000002045">
    <property type="component" value="Chromosome"/>
</dbReference>
<accession>D3V1V7</accession>
<dbReference type="EMBL" id="FN667741">
    <property type="protein sequence ID" value="CBJ81651.1"/>
    <property type="molecule type" value="Genomic_DNA"/>
</dbReference>